<reference evidence="1" key="1">
    <citation type="journal article" date="2015" name="Nature">
        <title>Complex archaea that bridge the gap between prokaryotes and eukaryotes.</title>
        <authorList>
            <person name="Spang A."/>
            <person name="Saw J.H."/>
            <person name="Jorgensen S.L."/>
            <person name="Zaremba-Niedzwiedzka K."/>
            <person name="Martijn J."/>
            <person name="Lind A.E."/>
            <person name="van Eijk R."/>
            <person name="Schleper C."/>
            <person name="Guy L."/>
            <person name="Ettema T.J."/>
        </authorList>
    </citation>
    <scope>NUCLEOTIDE SEQUENCE</scope>
</reference>
<name>A0A0F9IPR4_9ZZZZ</name>
<accession>A0A0F9IPR4</accession>
<protein>
    <submittedName>
        <fullName evidence="1">Uncharacterized protein</fullName>
    </submittedName>
</protein>
<dbReference type="EMBL" id="LAZR01011893">
    <property type="protein sequence ID" value="KKM55108.1"/>
    <property type="molecule type" value="Genomic_DNA"/>
</dbReference>
<sequence>MGIGENKVIRATGAAAIATALTPPTTTAVLLVSVKLNLSATGGAAEDFTVTINSATDSVYDTIIFSQDMNTVQDLMWLPDQPIPVVNSDVVDFAYANSNSRTYGLEVIYRNA</sequence>
<proteinExistence type="predicted"/>
<gene>
    <name evidence="1" type="ORF">LCGC14_1552950</name>
</gene>
<comment type="caution">
    <text evidence="1">The sequence shown here is derived from an EMBL/GenBank/DDBJ whole genome shotgun (WGS) entry which is preliminary data.</text>
</comment>
<dbReference type="AlphaFoldDB" id="A0A0F9IPR4"/>
<evidence type="ECO:0000313" key="1">
    <source>
        <dbReference type="EMBL" id="KKM55108.1"/>
    </source>
</evidence>
<organism evidence="1">
    <name type="scientific">marine sediment metagenome</name>
    <dbReference type="NCBI Taxonomy" id="412755"/>
    <lineage>
        <taxon>unclassified sequences</taxon>
        <taxon>metagenomes</taxon>
        <taxon>ecological metagenomes</taxon>
    </lineage>
</organism>